<gene>
    <name evidence="1" type="ORF">L211DRAFT_105508</name>
</gene>
<reference evidence="1 2" key="1">
    <citation type="journal article" date="2018" name="Nat. Ecol. Evol.">
        <title>Pezizomycetes genomes reveal the molecular basis of ectomycorrhizal truffle lifestyle.</title>
        <authorList>
            <person name="Murat C."/>
            <person name="Payen T."/>
            <person name="Noel B."/>
            <person name="Kuo A."/>
            <person name="Morin E."/>
            <person name="Chen J."/>
            <person name="Kohler A."/>
            <person name="Krizsan K."/>
            <person name="Balestrini R."/>
            <person name="Da Silva C."/>
            <person name="Montanini B."/>
            <person name="Hainaut M."/>
            <person name="Levati E."/>
            <person name="Barry K.W."/>
            <person name="Belfiori B."/>
            <person name="Cichocki N."/>
            <person name="Clum A."/>
            <person name="Dockter R.B."/>
            <person name="Fauchery L."/>
            <person name="Guy J."/>
            <person name="Iotti M."/>
            <person name="Le Tacon F."/>
            <person name="Lindquist E.A."/>
            <person name="Lipzen A."/>
            <person name="Malagnac F."/>
            <person name="Mello A."/>
            <person name="Molinier V."/>
            <person name="Miyauchi S."/>
            <person name="Poulain J."/>
            <person name="Riccioni C."/>
            <person name="Rubini A."/>
            <person name="Sitrit Y."/>
            <person name="Splivallo R."/>
            <person name="Traeger S."/>
            <person name="Wang M."/>
            <person name="Zifcakova L."/>
            <person name="Wipf D."/>
            <person name="Zambonelli A."/>
            <person name="Paolocci F."/>
            <person name="Nowrousian M."/>
            <person name="Ottonello S."/>
            <person name="Baldrian P."/>
            <person name="Spatafora J.W."/>
            <person name="Henrissat B."/>
            <person name="Nagy L.G."/>
            <person name="Aury J.M."/>
            <person name="Wincker P."/>
            <person name="Grigoriev I.V."/>
            <person name="Bonfante P."/>
            <person name="Martin F.M."/>
        </authorList>
    </citation>
    <scope>NUCLEOTIDE SEQUENCE [LARGE SCALE GENOMIC DNA]</scope>
    <source>
        <strain evidence="1 2">ATCC MYA-4762</strain>
    </source>
</reference>
<keyword evidence="2" id="KW-1185">Reference proteome</keyword>
<accession>A0A3N4LU82</accession>
<dbReference type="Proteomes" id="UP000267821">
    <property type="component" value="Unassembled WGS sequence"/>
</dbReference>
<name>A0A3N4LU82_9PEZI</name>
<dbReference type="AlphaFoldDB" id="A0A3N4LU82"/>
<sequence>MATPKTKKVQENELEDLQRAGVEAYRNKDYKAALEHFIAALSRPGSWAIRGLSNPKRYELLNLQAAVYDKMDGKLEEAAKDARKMIQLDEKSVSRYLHAGKVLGLMGKWESALGMYRYGLERVPAEDKERKVCLCRCSW</sequence>
<dbReference type="EMBL" id="ML121538">
    <property type="protein sequence ID" value="RPB25238.1"/>
    <property type="molecule type" value="Genomic_DNA"/>
</dbReference>
<protein>
    <submittedName>
        <fullName evidence="1">Uncharacterized protein</fullName>
    </submittedName>
</protein>
<dbReference type="SUPFAM" id="SSF48452">
    <property type="entry name" value="TPR-like"/>
    <property type="match status" value="1"/>
</dbReference>
<dbReference type="Gene3D" id="1.25.40.10">
    <property type="entry name" value="Tetratricopeptide repeat domain"/>
    <property type="match status" value="1"/>
</dbReference>
<proteinExistence type="predicted"/>
<dbReference type="OrthoDB" id="629492at2759"/>
<evidence type="ECO:0000313" key="1">
    <source>
        <dbReference type="EMBL" id="RPB25238.1"/>
    </source>
</evidence>
<evidence type="ECO:0000313" key="2">
    <source>
        <dbReference type="Proteomes" id="UP000267821"/>
    </source>
</evidence>
<organism evidence="1 2">
    <name type="scientific">Terfezia boudieri ATCC MYA-4762</name>
    <dbReference type="NCBI Taxonomy" id="1051890"/>
    <lineage>
        <taxon>Eukaryota</taxon>
        <taxon>Fungi</taxon>
        <taxon>Dikarya</taxon>
        <taxon>Ascomycota</taxon>
        <taxon>Pezizomycotina</taxon>
        <taxon>Pezizomycetes</taxon>
        <taxon>Pezizales</taxon>
        <taxon>Pezizaceae</taxon>
        <taxon>Terfezia</taxon>
    </lineage>
</organism>
<dbReference type="InParanoid" id="A0A3N4LU82"/>
<dbReference type="InterPro" id="IPR011990">
    <property type="entry name" value="TPR-like_helical_dom_sf"/>
</dbReference>
<dbReference type="STRING" id="1051890.A0A3N4LU82"/>